<evidence type="ECO:0000256" key="1">
    <source>
        <dbReference type="SAM" id="MobiDB-lite"/>
    </source>
</evidence>
<dbReference type="Proteomes" id="UP000256486">
    <property type="component" value="Unassembled WGS sequence"/>
</dbReference>
<dbReference type="RefSeq" id="WP_116414452.1">
    <property type="nucleotide sequence ID" value="NZ_NBWZ01000001.1"/>
</dbReference>
<dbReference type="AlphaFoldDB" id="A0A3E0VGI0"/>
<protein>
    <submittedName>
        <fullName evidence="2">Uncharacterized protein</fullName>
    </submittedName>
</protein>
<sequence length="520" mass="52784">MSENRHTSTEGTESESTSFERRFPRRMLFATAAAGAAGVAAGTAATSAAPAVAAPGTTAWMLGGNSTVASTNFLGPTNSGANLVFKTKVSVATGVTEKMRLTSVGRLGLGVTDPQARLDAVSSTVGLKGTCTSTTSAGRGVVGTASGGYGVYGLSSNGYGVWGESSGNVGVFGKGSYTGVWARGTSYGLIGTDGTYGGYLNGSSYGLYASGPVGVYASGTTSGVHGEGATGVEGKGSSTGVYGSGPTGVSGYSADPNGNAVYGGGGQYGVHGVNGRTAGVRGDSNYVGVWAQAPTFALYAESTAAADGNYAIFAKATAPAYAVFAQGNAHVNGTLSKAAGSFRIDHPLDPDNKWLSHSFVESPDMMNVYNGNVTTDGSGNATIDLPSYFSALNRDFRYQLTVIGTFAQAIVSQKVDGNRFSIKTDKPKIEVSWQVTGIRKDDYAQDNPIVVETTKDKTEAGTRQYVAANAGARSSAKVWQPGPGAPTDSTAPVTPADAGKPEAPTQRPLAKAEAVDPLAP</sequence>
<feature type="region of interest" description="Disordered" evidence="1">
    <location>
        <begin position="471"/>
        <end position="520"/>
    </location>
</feature>
<name>A0A3E0VGI0_9MICO</name>
<accession>A0A3E0VGI0</accession>
<dbReference type="PROSITE" id="PS51318">
    <property type="entry name" value="TAT"/>
    <property type="match status" value="1"/>
</dbReference>
<organism evidence="2 3">
    <name type="scientific">Subtercola boreus</name>
    <dbReference type="NCBI Taxonomy" id="120213"/>
    <lineage>
        <taxon>Bacteria</taxon>
        <taxon>Bacillati</taxon>
        <taxon>Actinomycetota</taxon>
        <taxon>Actinomycetes</taxon>
        <taxon>Micrococcales</taxon>
        <taxon>Microbacteriaceae</taxon>
        <taxon>Subtercola</taxon>
    </lineage>
</organism>
<proteinExistence type="predicted"/>
<keyword evidence="3" id="KW-1185">Reference proteome</keyword>
<reference evidence="2 3" key="1">
    <citation type="submission" date="2017-04" db="EMBL/GenBank/DDBJ databases">
        <title>Comparative genome analysis of Subtercola boreus.</title>
        <authorList>
            <person name="Cho Y.-J."/>
            <person name="Cho A."/>
            <person name="Kim O.-S."/>
            <person name="Lee J.-I."/>
        </authorList>
    </citation>
    <scope>NUCLEOTIDE SEQUENCE [LARGE SCALE GENOMIC DNA]</scope>
    <source>
        <strain evidence="2 3">K300</strain>
    </source>
</reference>
<comment type="caution">
    <text evidence="2">The sequence shown here is derived from an EMBL/GenBank/DDBJ whole genome shotgun (WGS) entry which is preliminary data.</text>
</comment>
<dbReference type="OrthoDB" id="5067971at2"/>
<dbReference type="EMBL" id="NBWZ01000001">
    <property type="protein sequence ID" value="RFA09056.1"/>
    <property type="molecule type" value="Genomic_DNA"/>
</dbReference>
<evidence type="ECO:0000313" key="2">
    <source>
        <dbReference type="EMBL" id="RFA09056.1"/>
    </source>
</evidence>
<gene>
    <name evidence="2" type="ORF">B7R54_07325</name>
</gene>
<evidence type="ECO:0000313" key="3">
    <source>
        <dbReference type="Proteomes" id="UP000256486"/>
    </source>
</evidence>
<dbReference type="InterPro" id="IPR006311">
    <property type="entry name" value="TAT_signal"/>
</dbReference>
<feature type="region of interest" description="Disordered" evidence="1">
    <location>
        <begin position="1"/>
        <end position="20"/>
    </location>
</feature>